<feature type="domain" description="C2H2-type" evidence="9">
    <location>
        <begin position="245"/>
        <end position="272"/>
    </location>
</feature>
<comment type="similarity">
    <text evidence="1">Belongs to the TMEM53 family.</text>
</comment>
<keyword evidence="7" id="KW-0863">Zinc-finger</keyword>
<feature type="compositionally biased region" description="Acidic residues" evidence="8">
    <location>
        <begin position="156"/>
        <end position="167"/>
    </location>
</feature>
<dbReference type="RefSeq" id="XP_031022950.1">
    <property type="nucleotide sequence ID" value="XM_031171090.1"/>
</dbReference>
<dbReference type="SUPFAM" id="SSF57667">
    <property type="entry name" value="beta-beta-alpha zinc fingers"/>
    <property type="match status" value="1"/>
</dbReference>
<dbReference type="InterPro" id="IPR036236">
    <property type="entry name" value="Znf_C2H2_sf"/>
</dbReference>
<evidence type="ECO:0000256" key="5">
    <source>
        <dbReference type="ARBA" id="ARBA00023242"/>
    </source>
</evidence>
<dbReference type="EMBL" id="QEAO01000043">
    <property type="protein sequence ID" value="TPX31542.1"/>
    <property type="molecule type" value="Genomic_DNA"/>
</dbReference>
<dbReference type="SMART" id="SM00355">
    <property type="entry name" value="ZnF_C2H2"/>
    <property type="match status" value="2"/>
</dbReference>
<keyword evidence="3" id="KW-1133">Transmembrane helix</keyword>
<evidence type="ECO:0000256" key="3">
    <source>
        <dbReference type="ARBA" id="ARBA00022989"/>
    </source>
</evidence>
<dbReference type="PROSITE" id="PS50157">
    <property type="entry name" value="ZINC_FINGER_C2H2_2"/>
    <property type="match status" value="2"/>
</dbReference>
<evidence type="ECO:0000256" key="1">
    <source>
        <dbReference type="ARBA" id="ARBA00007387"/>
    </source>
</evidence>
<sequence>MSASRNANPKKTPTTQAEVMKSWVEELKLNFPKRSTTNPLLPEAPSPPTLQAESPFLHDDGDDDTCSNNGEQYDELYADLINDQDEDDEADMYEDILPIVKTISAKHVATVSENVSANVVATVSKPQQEPIIIKQEQMTPKPIDPPTPTLAPEFGGEADEDEEEDSGDDVHDLQLKLEDGPPVFFPPFDDNMASSPVTDAMVFGSSRRPQHVFVCPVADCDKYFTRKYNLKIHYKIHDANRTKPYLCTYCDVRFDRTHDLIRHRKTLKCKKAAPHYHANAMKLSALHQSFRQTSLFPIIVKRCTCKRSIFNDMNDRNLRNGFVLTHAQERKGFEKSKDLMVVFGWYGSNEKNLRHYVALNNRMGFDTLTHISPAKMLYNPRDFFTSSQTLLSKLIPFWIERRKQPGFENAAVRFHVFSNNGMFSYSVMAQTVAIRLGIEAVNSPLPARLAPAFENIPTSDLELFWNCMNSPASRVVCDSAPAPLVPDLIVRGQIASLSGSKVAKFFDLKYREYIPVVSPALELAYTVFCRTPWIKHYLSRMHLSLRQVPGNASYLFVYGGGDRVIRAEIIEFYIKELQQRGIDVKAKRFEDSAHVSHYREYTNEYTDVVRQFHGCKNHGPV</sequence>
<keyword evidence="11" id="KW-1185">Reference proteome</keyword>
<feature type="region of interest" description="Disordered" evidence="8">
    <location>
        <begin position="138"/>
        <end position="169"/>
    </location>
</feature>
<protein>
    <recommendedName>
        <fullName evidence="9">C2H2-type domain-containing protein</fullName>
    </recommendedName>
</protein>
<name>A0A507BVM3_9FUNG</name>
<keyword evidence="4" id="KW-0472">Membrane</keyword>
<proteinExistence type="inferred from homology"/>
<evidence type="ECO:0000256" key="8">
    <source>
        <dbReference type="SAM" id="MobiDB-lite"/>
    </source>
</evidence>
<reference evidence="10 11" key="1">
    <citation type="journal article" date="2019" name="Sci. Rep.">
        <title>Comparative genomics of chytrid fungi reveal insights into the obligate biotrophic and pathogenic lifestyle of Synchytrium endobioticum.</title>
        <authorList>
            <person name="van de Vossenberg B.T.L.H."/>
            <person name="Warris S."/>
            <person name="Nguyen H.D.T."/>
            <person name="van Gent-Pelzer M.P.E."/>
            <person name="Joly D.L."/>
            <person name="van de Geest H.C."/>
            <person name="Bonants P.J.M."/>
            <person name="Smith D.S."/>
            <person name="Levesque C.A."/>
            <person name="van der Lee T.A.J."/>
        </authorList>
    </citation>
    <scope>NUCLEOTIDE SEQUENCE [LARGE SCALE GENOMIC DNA]</scope>
    <source>
        <strain evidence="10 11">JEL517</strain>
    </source>
</reference>
<dbReference type="OrthoDB" id="77878at2759"/>
<evidence type="ECO:0000313" key="11">
    <source>
        <dbReference type="Proteomes" id="UP000319731"/>
    </source>
</evidence>
<evidence type="ECO:0000256" key="6">
    <source>
        <dbReference type="ARBA" id="ARBA00034303"/>
    </source>
</evidence>
<dbReference type="SUPFAM" id="SSF53474">
    <property type="entry name" value="alpha/beta-Hydrolases"/>
    <property type="match status" value="1"/>
</dbReference>
<dbReference type="PROSITE" id="PS00028">
    <property type="entry name" value="ZINC_FINGER_C2H2_1"/>
    <property type="match status" value="1"/>
</dbReference>
<dbReference type="InterPro" id="IPR008547">
    <property type="entry name" value="DUF829_TMEM53"/>
</dbReference>
<dbReference type="PANTHER" id="PTHR12265">
    <property type="entry name" value="TRANSMEMBRANE PROTEIN 53"/>
    <property type="match status" value="1"/>
</dbReference>
<dbReference type="Pfam" id="PF00096">
    <property type="entry name" value="zf-C2H2"/>
    <property type="match status" value="1"/>
</dbReference>
<gene>
    <name evidence="10" type="ORF">SmJEL517_g05163</name>
</gene>
<dbReference type="InterPro" id="IPR029058">
    <property type="entry name" value="AB_hydrolase_fold"/>
</dbReference>
<evidence type="ECO:0000256" key="2">
    <source>
        <dbReference type="ARBA" id="ARBA00022692"/>
    </source>
</evidence>
<organism evidence="10 11">
    <name type="scientific">Synchytrium microbalum</name>
    <dbReference type="NCBI Taxonomy" id="1806994"/>
    <lineage>
        <taxon>Eukaryota</taxon>
        <taxon>Fungi</taxon>
        <taxon>Fungi incertae sedis</taxon>
        <taxon>Chytridiomycota</taxon>
        <taxon>Chytridiomycota incertae sedis</taxon>
        <taxon>Chytridiomycetes</taxon>
        <taxon>Synchytriales</taxon>
        <taxon>Synchytriaceae</taxon>
        <taxon>Synchytrium</taxon>
    </lineage>
</organism>
<dbReference type="GO" id="GO:0008270">
    <property type="term" value="F:zinc ion binding"/>
    <property type="evidence" value="ECO:0007669"/>
    <property type="project" value="UniProtKB-KW"/>
</dbReference>
<keyword evidence="2" id="KW-0812">Transmembrane</keyword>
<feature type="domain" description="C2H2-type" evidence="9">
    <location>
        <begin position="213"/>
        <end position="242"/>
    </location>
</feature>
<feature type="region of interest" description="Disordered" evidence="8">
    <location>
        <begin position="34"/>
        <end position="70"/>
    </location>
</feature>
<comment type="caution">
    <text evidence="10">The sequence shown here is derived from an EMBL/GenBank/DDBJ whole genome shotgun (WGS) entry which is preliminary data.</text>
</comment>
<evidence type="ECO:0000259" key="9">
    <source>
        <dbReference type="PROSITE" id="PS50157"/>
    </source>
</evidence>
<dbReference type="GeneID" id="42006387"/>
<dbReference type="GO" id="GO:0005640">
    <property type="term" value="C:nuclear outer membrane"/>
    <property type="evidence" value="ECO:0007669"/>
    <property type="project" value="UniProtKB-SubCell"/>
</dbReference>
<dbReference type="PANTHER" id="PTHR12265:SF30">
    <property type="entry name" value="TRANSMEMBRANE PROTEIN 53"/>
    <property type="match status" value="1"/>
</dbReference>
<dbReference type="InterPro" id="IPR013087">
    <property type="entry name" value="Znf_C2H2_type"/>
</dbReference>
<keyword evidence="5" id="KW-0539">Nucleus</keyword>
<evidence type="ECO:0000313" key="10">
    <source>
        <dbReference type="EMBL" id="TPX31542.1"/>
    </source>
</evidence>
<keyword evidence="7" id="KW-0862">Zinc</keyword>
<dbReference type="Proteomes" id="UP000319731">
    <property type="component" value="Unassembled WGS sequence"/>
</dbReference>
<dbReference type="Gene3D" id="3.30.160.60">
    <property type="entry name" value="Classic Zinc Finger"/>
    <property type="match status" value="1"/>
</dbReference>
<accession>A0A507BVM3</accession>
<dbReference type="AlphaFoldDB" id="A0A507BVM3"/>
<comment type="subcellular location">
    <subcellularLocation>
        <location evidence="6">Nucleus outer membrane</location>
        <topology evidence="6">Single-pass membrane protein</topology>
    </subcellularLocation>
</comment>
<dbReference type="Pfam" id="PF05705">
    <property type="entry name" value="DUF829"/>
    <property type="match status" value="2"/>
</dbReference>
<evidence type="ECO:0000256" key="4">
    <source>
        <dbReference type="ARBA" id="ARBA00023136"/>
    </source>
</evidence>
<keyword evidence="7" id="KW-0479">Metal-binding</keyword>
<evidence type="ECO:0000256" key="7">
    <source>
        <dbReference type="PROSITE-ProRule" id="PRU00042"/>
    </source>
</evidence>